<keyword evidence="1" id="KW-0539">Nucleus</keyword>
<comment type="caution">
    <text evidence="5">The sequence shown here is derived from an EMBL/GenBank/DDBJ whole genome shotgun (WGS) entry which is preliminary data.</text>
</comment>
<dbReference type="GO" id="GO:0005634">
    <property type="term" value="C:nucleus"/>
    <property type="evidence" value="ECO:0007669"/>
    <property type="project" value="UniProtKB-SubCell"/>
</dbReference>
<keyword evidence="6" id="KW-1185">Reference proteome</keyword>
<feature type="domain" description="MADF" evidence="3">
    <location>
        <begin position="170"/>
        <end position="273"/>
    </location>
</feature>
<evidence type="ECO:0000313" key="6">
    <source>
        <dbReference type="Proteomes" id="UP000824782"/>
    </source>
</evidence>
<dbReference type="GO" id="GO:0006357">
    <property type="term" value="P:regulation of transcription by RNA polymerase II"/>
    <property type="evidence" value="ECO:0007669"/>
    <property type="project" value="TreeGrafter"/>
</dbReference>
<feature type="region of interest" description="Disordered" evidence="2">
    <location>
        <begin position="300"/>
        <end position="348"/>
    </location>
</feature>
<evidence type="ECO:0000259" key="3">
    <source>
        <dbReference type="PROSITE" id="PS51029"/>
    </source>
</evidence>
<dbReference type="InterPro" id="IPR006578">
    <property type="entry name" value="MADF-dom"/>
</dbReference>
<dbReference type="GO" id="GO:0003677">
    <property type="term" value="F:DNA binding"/>
    <property type="evidence" value="ECO:0007669"/>
    <property type="project" value="InterPro"/>
</dbReference>
<dbReference type="EMBL" id="WNYA01000271">
    <property type="protein sequence ID" value="KAG8548996.1"/>
    <property type="molecule type" value="Genomic_DNA"/>
</dbReference>
<accession>A0AAV6ZIV0</accession>
<name>A0AAV6ZIV0_ENGPU</name>
<feature type="region of interest" description="Disordered" evidence="2">
    <location>
        <begin position="402"/>
        <end position="496"/>
    </location>
</feature>
<dbReference type="EMBL" id="WNYA01000271">
    <property type="protein sequence ID" value="KAG8548995.1"/>
    <property type="molecule type" value="Genomic_DNA"/>
</dbReference>
<dbReference type="PROSITE" id="PS51031">
    <property type="entry name" value="BESS"/>
    <property type="match status" value="1"/>
</dbReference>
<evidence type="ECO:0000259" key="4">
    <source>
        <dbReference type="PROSITE" id="PS51031"/>
    </source>
</evidence>
<reference evidence="5" key="1">
    <citation type="thesis" date="2020" institute="ProQuest LLC" country="789 East Eisenhower Parkway, Ann Arbor, MI, USA">
        <title>Comparative Genomics and Chromosome Evolution.</title>
        <authorList>
            <person name="Mudd A.B."/>
        </authorList>
    </citation>
    <scope>NUCLEOTIDE SEQUENCE</scope>
    <source>
        <strain evidence="5">237g6f4</strain>
        <tissue evidence="5">Blood</tissue>
    </source>
</reference>
<sequence>MEHCHSFKSIECSMVKPGVMVKIEEEELYDPQCDGCSETSTGYPAMKPEIVIKEERNEENAYTRSEEMYEDEESPGSSAGHYVKNVVVKLEADNGAYGMADPQCEERVSSPEQSPDYIVVKIKEEEEEQPYGIDYHPPIDIGSRPQTSTGRGKNGKVHRMSSKMAIDIDQLIQMVHDRPELYDPKVPSYADRYKKKKAWEEICAAVVPDWDLCSEREKNLKAKEIQTRWRSLKDCFRRELTLQKKLERSGIPTNRRRKYVHYEGLLFLEPTMRLRHPFGGCPAPAATSEDRETVEILQPIDLERSVSPDPLPPPLLPRPPPPPPPPASPAPKRNRKKSQQTSESEWETHLLNVMNTLRKKSEENSDSDEIFLRSLLPFVKKVPEERKIDMQLSMMHVVKRFMEPPQPHDPKNNSTQIPPRPTWKLSRTRSHQRPTSPALDLSYKPPAPQTQPAAAQNSPEHKYNHGQQPYSSPSSSSSSINPSPQSHRDSPYYFDL</sequence>
<dbReference type="PANTHER" id="PTHR12243:SF69">
    <property type="entry name" value="SI:CH73-59F11.3"/>
    <property type="match status" value="1"/>
</dbReference>
<evidence type="ECO:0000256" key="1">
    <source>
        <dbReference type="PROSITE-ProRule" id="PRU00371"/>
    </source>
</evidence>
<protein>
    <recommendedName>
        <fullName evidence="7">MADF domain-containing protein</fullName>
    </recommendedName>
</protein>
<feature type="compositionally biased region" description="Basic and acidic residues" evidence="2">
    <location>
        <begin position="57"/>
        <end position="67"/>
    </location>
</feature>
<feature type="compositionally biased region" description="Low complexity" evidence="2">
    <location>
        <begin position="467"/>
        <end position="485"/>
    </location>
</feature>
<feature type="compositionally biased region" description="Basic and acidic residues" evidence="2">
    <location>
        <begin position="402"/>
        <end position="411"/>
    </location>
</feature>
<dbReference type="SMART" id="SM00595">
    <property type="entry name" value="MADF"/>
    <property type="match status" value="1"/>
</dbReference>
<evidence type="ECO:0008006" key="7">
    <source>
        <dbReference type="Google" id="ProtNLM"/>
    </source>
</evidence>
<dbReference type="Pfam" id="PF10545">
    <property type="entry name" value="MADF_DNA_bdg"/>
    <property type="match status" value="1"/>
</dbReference>
<dbReference type="PANTHER" id="PTHR12243">
    <property type="entry name" value="MADF DOMAIN TRANSCRIPTION FACTOR"/>
    <property type="match status" value="1"/>
</dbReference>
<feature type="region of interest" description="Disordered" evidence="2">
    <location>
        <begin position="129"/>
        <end position="158"/>
    </location>
</feature>
<dbReference type="AlphaFoldDB" id="A0AAV6ZIV0"/>
<dbReference type="PROSITE" id="PS51029">
    <property type="entry name" value="MADF"/>
    <property type="match status" value="1"/>
</dbReference>
<feature type="region of interest" description="Disordered" evidence="2">
    <location>
        <begin position="57"/>
        <end position="78"/>
    </location>
</feature>
<evidence type="ECO:0000256" key="2">
    <source>
        <dbReference type="SAM" id="MobiDB-lite"/>
    </source>
</evidence>
<dbReference type="InterPro" id="IPR004210">
    <property type="entry name" value="BESS_motif"/>
</dbReference>
<evidence type="ECO:0000313" key="5">
    <source>
        <dbReference type="EMBL" id="KAG8548996.1"/>
    </source>
</evidence>
<organism evidence="5 6">
    <name type="scientific">Engystomops pustulosus</name>
    <name type="common">Tungara frog</name>
    <name type="synonym">Physalaemus pustulosus</name>
    <dbReference type="NCBI Taxonomy" id="76066"/>
    <lineage>
        <taxon>Eukaryota</taxon>
        <taxon>Metazoa</taxon>
        <taxon>Chordata</taxon>
        <taxon>Craniata</taxon>
        <taxon>Vertebrata</taxon>
        <taxon>Euteleostomi</taxon>
        <taxon>Amphibia</taxon>
        <taxon>Batrachia</taxon>
        <taxon>Anura</taxon>
        <taxon>Neobatrachia</taxon>
        <taxon>Hyloidea</taxon>
        <taxon>Leptodactylidae</taxon>
        <taxon>Leiuperinae</taxon>
        <taxon>Engystomops</taxon>
    </lineage>
</organism>
<gene>
    <name evidence="5" type="ORF">GDO81_023185</name>
</gene>
<dbReference type="InterPro" id="IPR039353">
    <property type="entry name" value="TF_Adf1"/>
</dbReference>
<dbReference type="Proteomes" id="UP000824782">
    <property type="component" value="Unassembled WGS sequence"/>
</dbReference>
<comment type="subcellular location">
    <subcellularLocation>
        <location evidence="1">Nucleus</location>
    </subcellularLocation>
</comment>
<dbReference type="GO" id="GO:0005667">
    <property type="term" value="C:transcription regulator complex"/>
    <property type="evidence" value="ECO:0007669"/>
    <property type="project" value="TreeGrafter"/>
</dbReference>
<feature type="domain" description="BESS" evidence="4">
    <location>
        <begin position="365"/>
        <end position="404"/>
    </location>
</feature>
<feature type="compositionally biased region" description="Pro residues" evidence="2">
    <location>
        <begin position="309"/>
        <end position="329"/>
    </location>
</feature>
<proteinExistence type="predicted"/>